<dbReference type="KEGG" id="tje:TJEJU_2203"/>
<proteinExistence type="predicted"/>
<dbReference type="Proteomes" id="UP000215214">
    <property type="component" value="Chromosome TJEJU"/>
</dbReference>
<reference evidence="1 2" key="1">
    <citation type="submission" date="2017-07" db="EMBL/GenBank/DDBJ databases">
        <authorList>
            <person name="Sun Z.S."/>
            <person name="Albrecht U."/>
            <person name="Echele G."/>
            <person name="Lee C.C."/>
        </authorList>
    </citation>
    <scope>NUCLEOTIDE SEQUENCE [LARGE SCALE GENOMIC DNA]</scope>
    <source>
        <strain evidence="2">type strain: KCTC 22618</strain>
    </source>
</reference>
<accession>A0A238UBN3</accession>
<gene>
    <name evidence="1" type="ORF">TJEJU_2203</name>
</gene>
<dbReference type="OrthoDB" id="981005at2"/>
<evidence type="ECO:0000313" key="2">
    <source>
        <dbReference type="Proteomes" id="UP000215214"/>
    </source>
</evidence>
<protein>
    <submittedName>
        <fullName evidence="1">Uncharacterized protein</fullName>
    </submittedName>
</protein>
<dbReference type="AlphaFoldDB" id="A0A238UBN3"/>
<sequence>MNFEKYIIVDGLSKKDLIDFVQKLANLYSDTGFTKEVKIFENRTVPNEFFINFSQNTDFERFKYFVNFLFYPCSTKGDSSHKVYGYWTLSKGDDINKELYGKRIQLYISENDEDGDNVYGIPKNWTESIKLGFACGHEYVPLGKKEFDFFEKKYSKSDFSALQSIYGVMDKTEKEKTGCSFFLVLTILIGIICLI</sequence>
<keyword evidence="2" id="KW-1185">Reference proteome</keyword>
<name>A0A238UBN3_9FLAO</name>
<evidence type="ECO:0000313" key="1">
    <source>
        <dbReference type="EMBL" id="SNR15894.1"/>
    </source>
</evidence>
<organism evidence="1 2">
    <name type="scientific">Tenacibaculum jejuense</name>
    <dbReference type="NCBI Taxonomy" id="584609"/>
    <lineage>
        <taxon>Bacteria</taxon>
        <taxon>Pseudomonadati</taxon>
        <taxon>Bacteroidota</taxon>
        <taxon>Flavobacteriia</taxon>
        <taxon>Flavobacteriales</taxon>
        <taxon>Flavobacteriaceae</taxon>
        <taxon>Tenacibaculum</taxon>
    </lineage>
</organism>
<dbReference type="RefSeq" id="WP_095072028.1">
    <property type="nucleotide sequence ID" value="NZ_LT899436.1"/>
</dbReference>
<dbReference type="EMBL" id="LT899436">
    <property type="protein sequence ID" value="SNR15894.1"/>
    <property type="molecule type" value="Genomic_DNA"/>
</dbReference>